<dbReference type="AlphaFoldDB" id="A0A8J3L6W1"/>
<evidence type="ECO:0000256" key="1">
    <source>
        <dbReference type="SAM" id="MobiDB-lite"/>
    </source>
</evidence>
<name>A0A8J3L6W1_9ACTN</name>
<reference evidence="2" key="1">
    <citation type="submission" date="2021-01" db="EMBL/GenBank/DDBJ databases">
        <title>Whole genome shotgun sequence of Catellatospora methionotrophica NBRC 14553.</title>
        <authorList>
            <person name="Komaki H."/>
            <person name="Tamura T."/>
        </authorList>
    </citation>
    <scope>NUCLEOTIDE SEQUENCE</scope>
    <source>
        <strain evidence="2">NBRC 14553</strain>
    </source>
</reference>
<evidence type="ECO:0000313" key="3">
    <source>
        <dbReference type="Proteomes" id="UP000660339"/>
    </source>
</evidence>
<protein>
    <submittedName>
        <fullName evidence="2">Uncharacterized protein</fullName>
    </submittedName>
</protein>
<dbReference type="EMBL" id="BONJ01000002">
    <property type="protein sequence ID" value="GIG12644.1"/>
    <property type="molecule type" value="Genomic_DNA"/>
</dbReference>
<feature type="region of interest" description="Disordered" evidence="1">
    <location>
        <begin position="363"/>
        <end position="393"/>
    </location>
</feature>
<comment type="caution">
    <text evidence="2">The sequence shown here is derived from an EMBL/GenBank/DDBJ whole genome shotgun (WGS) entry which is preliminary data.</text>
</comment>
<accession>A0A8J3L6W1</accession>
<feature type="region of interest" description="Disordered" evidence="1">
    <location>
        <begin position="251"/>
        <end position="289"/>
    </location>
</feature>
<dbReference type="Proteomes" id="UP000660339">
    <property type="component" value="Unassembled WGS sequence"/>
</dbReference>
<feature type="compositionally biased region" description="Gly residues" evidence="1">
    <location>
        <begin position="383"/>
        <end position="393"/>
    </location>
</feature>
<keyword evidence="3" id="KW-1185">Reference proteome</keyword>
<organism evidence="2 3">
    <name type="scientific">Catellatospora methionotrophica</name>
    <dbReference type="NCBI Taxonomy" id="121620"/>
    <lineage>
        <taxon>Bacteria</taxon>
        <taxon>Bacillati</taxon>
        <taxon>Actinomycetota</taxon>
        <taxon>Actinomycetes</taxon>
        <taxon>Micromonosporales</taxon>
        <taxon>Micromonosporaceae</taxon>
        <taxon>Catellatospora</taxon>
    </lineage>
</organism>
<evidence type="ECO:0000313" key="2">
    <source>
        <dbReference type="EMBL" id="GIG12644.1"/>
    </source>
</evidence>
<gene>
    <name evidence="2" type="ORF">Cme02nite_09760</name>
</gene>
<proteinExistence type="predicted"/>
<sequence length="393" mass="40583">MSAAFVLGGGVPAAAAEEPRREQRVLRLCDPTACYVAWRAYDSDRDGVCDVDEAAAGTDPHDPASRPPLRRLAELAAGRVLPTFEHGVGGFAVFPAEVLAARQRLGIDPLGAFELPARADTLTRLGISAQTLETYGISLERDGFSLGLAGATAQPGLPAGVKLGRFDASLVSAGGSSTHFAHGGWAGAEAVGGAMVNRYRDGSSEEVTRADGSVQIVYRDAANTTTGTWKGHEDTRVDGAAAVAEMRGQLYQPDGQPESTYEGTSHDDVDGTDDGYSGVTGPADGDGGYVDPDQAYGGIVTQELVDGVLKLRGAAASVVQGWHAPGTDGTPDDIRDPSTIMLVDDTAGSLYVLVEPTRLATAPGPEFRPDLPNPLDRIPVGPPGTGGGCNGLC</sequence>